<organism evidence="1 2">
    <name type="scientific">Human cytomegalovirus (strain Toledo)</name>
    <name type="common">HHV-5</name>
    <name type="synonym">Human herpesvirus 5</name>
    <dbReference type="NCBI Taxonomy" id="311339"/>
    <lineage>
        <taxon>Viruses</taxon>
        <taxon>Duplodnaviria</taxon>
        <taxon>Heunggongvirae</taxon>
        <taxon>Peploviricota</taxon>
        <taxon>Herviviricetes</taxon>
        <taxon>Herpesvirales</taxon>
        <taxon>Orthoherpesviridae</taxon>
        <taxon>Betaherpesvirinae</taxon>
        <taxon>Cytomegalovirus</taxon>
        <taxon>Cytomegalovirus humanbeta5</taxon>
        <taxon>Human cytomegalovirus</taxon>
    </lineage>
</organism>
<reference evidence="1 2" key="1">
    <citation type="journal article" date="2003" name="J. Gen. Virol.">
        <title>Homology between the human cytomegalovirus RL11 gene family and human adenovirus E3 genes.</title>
        <authorList>
            <person name="Davison A.J."/>
            <person name="Akter P."/>
            <person name="Cunningham C."/>
            <person name="Dolan A."/>
            <person name="Addison C."/>
            <person name="Dargan D.J."/>
            <person name="Hassan-Walker A.F."/>
            <person name="Emery V.C."/>
            <person name="Griffiths P.D."/>
            <person name="Wilkinson G.W."/>
        </authorList>
    </citation>
    <scope>NUCLEOTIDE SEQUENCE [LARGE SCALE GENOMIC DNA]</scope>
    <source>
        <strain evidence="2">strain Toledo</strain>
    </source>
</reference>
<dbReference type="Proteomes" id="UP000008455">
    <property type="component" value="Segment"/>
</dbReference>
<accession>R4N7G5</accession>
<sequence length="79" mass="9492">MACRDARWVRFIRLRTLWSVRPRAHVADLEDFAAFYRTLSDSEQQEFEQEAELASRSQRVRHLREARRQLKMDLMCHGG</sequence>
<name>R4N7G5_HCMVO</name>
<reference evidence="1 2" key="2">
    <citation type="journal article" date="2003" name="J. Gen. Virol.">
        <title>Two novel spliced genes in human cytomegalovirus.</title>
        <authorList>
            <person name="Akter P."/>
            <person name="Cunningham C."/>
            <person name="McSharry B.P."/>
            <person name="Dolan A."/>
            <person name="Addison C."/>
            <person name="Dargan D.J."/>
            <person name="Hassan-Walker A.F."/>
            <person name="Emery V.C."/>
            <person name="Griffiths P.D."/>
            <person name="Wilkinson G.W."/>
            <person name="Davison A.J."/>
        </authorList>
    </citation>
    <scope>NUCLEOTIDE SEQUENCE [LARGE SCALE GENOMIC DNA]</scope>
    <source>
        <strain evidence="2">strain Toledo</strain>
    </source>
</reference>
<protein>
    <submittedName>
        <fullName evidence="1">Protein UL30A</fullName>
    </submittedName>
</protein>
<evidence type="ECO:0000313" key="1">
    <source>
        <dbReference type="EMBL" id="AGL39530.1"/>
    </source>
</evidence>
<evidence type="ECO:0000313" key="2">
    <source>
        <dbReference type="Proteomes" id="UP000008455"/>
    </source>
</evidence>
<proteinExistence type="predicted"/>
<dbReference type="EMBL" id="GU937742">
    <property type="protein sequence ID" value="AGL39530.1"/>
    <property type="molecule type" value="Genomic_DNA"/>
</dbReference>
<reference evidence="1 2" key="3">
    <citation type="journal article" date="2004" name="J. Gen. Virol.">
        <title>Genetic content of wild-type human cytomegalovirus.</title>
        <authorList>
            <person name="Dolan A."/>
            <person name="Cunningham C."/>
            <person name="Hector R.D."/>
            <person name="Hassan-Walker A.F."/>
            <person name="Lee L."/>
            <person name="Addison C."/>
            <person name="Dargan D.J."/>
            <person name="McGeoch D.J."/>
            <person name="Gatherer D."/>
            <person name="Emery V.C."/>
            <person name="Griffiths P.D."/>
            <person name="Sinzger C."/>
            <person name="McSharry B.P."/>
            <person name="Wilkinson G.W."/>
            <person name="Davison A.J."/>
        </authorList>
    </citation>
    <scope>NUCLEOTIDE SEQUENCE [LARGE SCALE GENOMIC DNA]</scope>
    <source>
        <strain evidence="2">strain Toledo</strain>
    </source>
</reference>
<organismHost>
    <name type="scientific">Homo sapiens</name>
    <name type="common">Human</name>
    <dbReference type="NCBI Taxonomy" id="9606"/>
</organismHost>
<gene>
    <name evidence="1" type="primary">UL30A</name>
</gene>